<name>A0A137P8F8_CONC2</name>
<protein>
    <submittedName>
        <fullName evidence="2">Uncharacterized protein</fullName>
    </submittedName>
</protein>
<dbReference type="EMBL" id="KQ964479">
    <property type="protein sequence ID" value="KXN71234.1"/>
    <property type="molecule type" value="Genomic_DNA"/>
</dbReference>
<sequence>MLLINYIFSISATFAFTDYFANVTELYKNLKDPKEVSEVSNSTGAKQIFNSDGVQVVSLAVHGNKIEPQTEEFSKMLYERVIGTRGKSALYSFLSNIDSTESMKYNNDRCTPTHCCEEIKPKDPKKKNMSNKSNFDEKNCQKYGLKTIKVCNYEKVCYKNAAHVTSENFNTTKINELIDCRYPVSFHGYQDRKYKNGALTSHIVLGGLSNQKYKLAETFHKMSGGAFKVAVCKTAGNCRVYDENNEFDKRTKIDGSGLTGTSKDNFVNKGKGGCGLQIELATTFRNLKGEDRKHWNSLVESIFCTLPNNESEICDPERPIGNTQEDAEEDESEI</sequence>
<dbReference type="Proteomes" id="UP000070444">
    <property type="component" value="Unassembled WGS sequence"/>
</dbReference>
<dbReference type="AlphaFoldDB" id="A0A137P8F8"/>
<proteinExistence type="predicted"/>
<accession>A0A137P8F8</accession>
<dbReference type="Pfam" id="PF05908">
    <property type="entry name" value="Gamma_PGA_hydro"/>
    <property type="match status" value="1"/>
</dbReference>
<feature type="compositionally biased region" description="Acidic residues" evidence="1">
    <location>
        <begin position="325"/>
        <end position="334"/>
    </location>
</feature>
<dbReference type="InterPro" id="IPR008585">
    <property type="entry name" value="Gamma_PGA_hydro"/>
</dbReference>
<evidence type="ECO:0000313" key="2">
    <source>
        <dbReference type="EMBL" id="KXN71234.1"/>
    </source>
</evidence>
<evidence type="ECO:0000313" key="3">
    <source>
        <dbReference type="Proteomes" id="UP000070444"/>
    </source>
</evidence>
<feature type="region of interest" description="Disordered" evidence="1">
    <location>
        <begin position="314"/>
        <end position="334"/>
    </location>
</feature>
<keyword evidence="3" id="KW-1185">Reference proteome</keyword>
<evidence type="ECO:0000256" key="1">
    <source>
        <dbReference type="SAM" id="MobiDB-lite"/>
    </source>
</evidence>
<organism evidence="2 3">
    <name type="scientific">Conidiobolus coronatus (strain ATCC 28846 / CBS 209.66 / NRRL 28638)</name>
    <name type="common">Delacroixia coronata</name>
    <dbReference type="NCBI Taxonomy" id="796925"/>
    <lineage>
        <taxon>Eukaryota</taxon>
        <taxon>Fungi</taxon>
        <taxon>Fungi incertae sedis</taxon>
        <taxon>Zoopagomycota</taxon>
        <taxon>Entomophthoromycotina</taxon>
        <taxon>Entomophthoromycetes</taxon>
        <taxon>Entomophthorales</taxon>
        <taxon>Ancylistaceae</taxon>
        <taxon>Conidiobolus</taxon>
    </lineage>
</organism>
<dbReference type="InterPro" id="IPR038128">
    <property type="entry name" value="Gamma_PGA_hydro_sf"/>
</dbReference>
<gene>
    <name evidence="2" type="ORF">CONCODRAFT_69969</name>
</gene>
<reference evidence="2 3" key="1">
    <citation type="journal article" date="2015" name="Genome Biol. Evol.">
        <title>Phylogenomic analyses indicate that early fungi evolved digesting cell walls of algal ancestors of land plants.</title>
        <authorList>
            <person name="Chang Y."/>
            <person name="Wang S."/>
            <person name="Sekimoto S."/>
            <person name="Aerts A.L."/>
            <person name="Choi C."/>
            <person name="Clum A."/>
            <person name="LaButti K.M."/>
            <person name="Lindquist E.A."/>
            <person name="Yee Ngan C."/>
            <person name="Ohm R.A."/>
            <person name="Salamov A.A."/>
            <person name="Grigoriev I.V."/>
            <person name="Spatafora J.W."/>
            <person name="Berbee M.L."/>
        </authorList>
    </citation>
    <scope>NUCLEOTIDE SEQUENCE [LARGE SCALE GENOMIC DNA]</scope>
    <source>
        <strain evidence="2 3">NRRL 28638</strain>
    </source>
</reference>
<dbReference type="Gene3D" id="3.40.630.100">
    <property type="entry name" value="Poly-gamma-glutamate hydrolase, zinc-binding motif"/>
    <property type="match status" value="1"/>
</dbReference>